<keyword evidence="3" id="KW-1185">Reference proteome</keyword>
<organism evidence="2 3">
    <name type="scientific">Portunus trituberculatus</name>
    <name type="common">Swimming crab</name>
    <name type="synonym">Neptunus trituberculatus</name>
    <dbReference type="NCBI Taxonomy" id="210409"/>
    <lineage>
        <taxon>Eukaryota</taxon>
        <taxon>Metazoa</taxon>
        <taxon>Ecdysozoa</taxon>
        <taxon>Arthropoda</taxon>
        <taxon>Crustacea</taxon>
        <taxon>Multicrustacea</taxon>
        <taxon>Malacostraca</taxon>
        <taxon>Eumalacostraca</taxon>
        <taxon>Eucarida</taxon>
        <taxon>Decapoda</taxon>
        <taxon>Pleocyemata</taxon>
        <taxon>Brachyura</taxon>
        <taxon>Eubrachyura</taxon>
        <taxon>Portunoidea</taxon>
        <taxon>Portunidae</taxon>
        <taxon>Portuninae</taxon>
        <taxon>Portunus</taxon>
    </lineage>
</organism>
<evidence type="ECO:0000313" key="2">
    <source>
        <dbReference type="EMBL" id="MPD03368.1"/>
    </source>
</evidence>
<dbReference type="EMBL" id="VSRR010135842">
    <property type="protein sequence ID" value="MPD03368.1"/>
    <property type="molecule type" value="Genomic_DNA"/>
</dbReference>
<dbReference type="AlphaFoldDB" id="A0A5B7KDQ6"/>
<evidence type="ECO:0000313" key="3">
    <source>
        <dbReference type="Proteomes" id="UP000324222"/>
    </source>
</evidence>
<accession>A0A5B7KDQ6</accession>
<comment type="caution">
    <text evidence="2">The sequence shown here is derived from an EMBL/GenBank/DDBJ whole genome shotgun (WGS) entry which is preliminary data.</text>
</comment>
<sequence length="66" mass="7586">MQCREYSRSFLQIAQRCFHRLRHLCLFRGEEWPLLPSTLPGADPRTPPPPRQGHRLADNSGMEAGV</sequence>
<feature type="region of interest" description="Disordered" evidence="1">
    <location>
        <begin position="37"/>
        <end position="66"/>
    </location>
</feature>
<name>A0A5B7KDQ6_PORTR</name>
<reference evidence="2 3" key="1">
    <citation type="submission" date="2019-05" db="EMBL/GenBank/DDBJ databases">
        <title>Another draft genome of Portunus trituberculatus and its Hox gene families provides insights of decapod evolution.</title>
        <authorList>
            <person name="Jeong J.-H."/>
            <person name="Song I."/>
            <person name="Kim S."/>
            <person name="Choi T."/>
            <person name="Kim D."/>
            <person name="Ryu S."/>
            <person name="Kim W."/>
        </authorList>
    </citation>
    <scope>NUCLEOTIDE SEQUENCE [LARGE SCALE GENOMIC DNA]</scope>
    <source>
        <tissue evidence="2">Muscle</tissue>
    </source>
</reference>
<proteinExistence type="predicted"/>
<gene>
    <name evidence="2" type="ORF">E2C01_099004</name>
</gene>
<protein>
    <submittedName>
        <fullName evidence="2">Uncharacterized protein</fullName>
    </submittedName>
</protein>
<dbReference type="Proteomes" id="UP000324222">
    <property type="component" value="Unassembled WGS sequence"/>
</dbReference>
<evidence type="ECO:0000256" key="1">
    <source>
        <dbReference type="SAM" id="MobiDB-lite"/>
    </source>
</evidence>